<name>A0A9N9NS66_9GLOM</name>
<dbReference type="EMBL" id="CAJVPZ010037127">
    <property type="protein sequence ID" value="CAG8752802.1"/>
    <property type="molecule type" value="Genomic_DNA"/>
</dbReference>
<dbReference type="OrthoDB" id="2472180at2759"/>
<protein>
    <submittedName>
        <fullName evidence="1">6709_t:CDS:1</fullName>
    </submittedName>
</protein>
<gene>
    <name evidence="1" type="ORF">RFULGI_LOCUS13722</name>
</gene>
<sequence>NKTCAKCLITKAEKRAKKRAENANVEDIPMEKISFKEISDYITNSIEQNENPINFRIILDENILSIADINIKLMAKLIGVGNAYFVCSQSNEIKREYVDSNRKRIDWFDCKGKLTIKIDLLAAEAKVRLQHNLTHNKPIDIAVPSEVKQEIKENLEMTPTYLRSYLRKKFDLSYITSKQIYYWWLHYTQQFYKYDENYVVSARAFFERQQKSG</sequence>
<reference evidence="1" key="1">
    <citation type="submission" date="2021-06" db="EMBL/GenBank/DDBJ databases">
        <authorList>
            <person name="Kallberg Y."/>
            <person name="Tangrot J."/>
            <person name="Rosling A."/>
        </authorList>
    </citation>
    <scope>NUCLEOTIDE SEQUENCE</scope>
    <source>
        <strain evidence="1">IN212</strain>
    </source>
</reference>
<accession>A0A9N9NS66</accession>
<feature type="non-terminal residue" evidence="1">
    <location>
        <position position="1"/>
    </location>
</feature>
<dbReference type="AlphaFoldDB" id="A0A9N9NS66"/>
<dbReference type="Proteomes" id="UP000789396">
    <property type="component" value="Unassembled WGS sequence"/>
</dbReference>
<proteinExistence type="predicted"/>
<evidence type="ECO:0000313" key="1">
    <source>
        <dbReference type="EMBL" id="CAG8752802.1"/>
    </source>
</evidence>
<comment type="caution">
    <text evidence="1">The sequence shown here is derived from an EMBL/GenBank/DDBJ whole genome shotgun (WGS) entry which is preliminary data.</text>
</comment>
<organism evidence="1 2">
    <name type="scientific">Racocetra fulgida</name>
    <dbReference type="NCBI Taxonomy" id="60492"/>
    <lineage>
        <taxon>Eukaryota</taxon>
        <taxon>Fungi</taxon>
        <taxon>Fungi incertae sedis</taxon>
        <taxon>Mucoromycota</taxon>
        <taxon>Glomeromycotina</taxon>
        <taxon>Glomeromycetes</taxon>
        <taxon>Diversisporales</taxon>
        <taxon>Gigasporaceae</taxon>
        <taxon>Racocetra</taxon>
    </lineage>
</organism>
<evidence type="ECO:0000313" key="2">
    <source>
        <dbReference type="Proteomes" id="UP000789396"/>
    </source>
</evidence>
<keyword evidence="2" id="KW-1185">Reference proteome</keyword>
<feature type="non-terminal residue" evidence="1">
    <location>
        <position position="213"/>
    </location>
</feature>